<dbReference type="InterPro" id="IPR014440">
    <property type="entry name" value="HCCAis_GSTk"/>
</dbReference>
<dbReference type="GO" id="GO:0018845">
    <property type="term" value="F:2-hydroxychromene-2-carboxylate isomerase activity"/>
    <property type="evidence" value="ECO:0007669"/>
    <property type="project" value="UniProtKB-UniRule"/>
</dbReference>
<dbReference type="CDD" id="cd03022">
    <property type="entry name" value="DsbA_HCCA_Iso"/>
    <property type="match status" value="1"/>
</dbReference>
<feature type="domain" description="DSBA-like thioredoxin" evidence="3">
    <location>
        <begin position="5"/>
        <end position="193"/>
    </location>
</feature>
<reference evidence="4 5" key="1">
    <citation type="submission" date="2018-07" db="EMBL/GenBank/DDBJ databases">
        <title>Venubactetium sediminum gen. nov., sp. nov., isolated from a marine solar saltern.</title>
        <authorList>
            <person name="Wang S."/>
        </authorList>
    </citation>
    <scope>NUCLEOTIDE SEQUENCE [LARGE SCALE GENOMIC DNA]</scope>
    <source>
        <strain evidence="4 5">WD2A32</strain>
    </source>
</reference>
<dbReference type="GO" id="GO:0006749">
    <property type="term" value="P:glutathione metabolic process"/>
    <property type="evidence" value="ECO:0007669"/>
    <property type="project" value="TreeGrafter"/>
</dbReference>
<dbReference type="PANTHER" id="PTHR42943:SF2">
    <property type="entry name" value="GLUTATHIONE S-TRANSFERASE KAPPA 1"/>
    <property type="match status" value="1"/>
</dbReference>
<dbReference type="Gene3D" id="3.40.30.10">
    <property type="entry name" value="Glutaredoxin"/>
    <property type="match status" value="1"/>
</dbReference>
<organism evidence="4 5">
    <name type="scientific">Ferruginivarius sediminum</name>
    <dbReference type="NCBI Taxonomy" id="2661937"/>
    <lineage>
        <taxon>Bacteria</taxon>
        <taxon>Pseudomonadati</taxon>
        <taxon>Pseudomonadota</taxon>
        <taxon>Alphaproteobacteria</taxon>
        <taxon>Rhodospirillales</taxon>
        <taxon>Rhodospirillaceae</taxon>
        <taxon>Ferruginivarius</taxon>
    </lineage>
</organism>
<dbReference type="EMBL" id="QPMH01000004">
    <property type="protein sequence ID" value="RDD62720.1"/>
    <property type="molecule type" value="Genomic_DNA"/>
</dbReference>
<comment type="catalytic activity">
    <reaction evidence="1">
        <text>2-hydroxychromene-2-carboxylate = (3E)-4-(2-hydroxyphenyl)-2-oxobut-3-enoate</text>
        <dbReference type="Rhea" id="RHEA:27401"/>
        <dbReference type="ChEBI" id="CHEBI:59350"/>
        <dbReference type="ChEBI" id="CHEBI:59353"/>
        <dbReference type="EC" id="5.99.1.4"/>
    </reaction>
</comment>
<dbReference type="PANTHER" id="PTHR42943">
    <property type="entry name" value="GLUTATHIONE S-TRANSFERASE KAPPA"/>
    <property type="match status" value="1"/>
</dbReference>
<dbReference type="GO" id="GO:0004602">
    <property type="term" value="F:glutathione peroxidase activity"/>
    <property type="evidence" value="ECO:0007669"/>
    <property type="project" value="TreeGrafter"/>
</dbReference>
<comment type="similarity">
    <text evidence="1">Belongs to the GST superfamily. NadH family.</text>
</comment>
<dbReference type="InterPro" id="IPR044087">
    <property type="entry name" value="NahD-like"/>
</dbReference>
<feature type="active site" description="Nucleophile" evidence="2">
    <location>
        <position position="13"/>
    </location>
</feature>
<comment type="caution">
    <text evidence="4">The sequence shown here is derived from an EMBL/GenBank/DDBJ whole genome shotgun (WGS) entry which is preliminary data.</text>
</comment>
<dbReference type="EC" id="5.99.1.4" evidence="1"/>
<sequence length="200" mass="22274">MAEPLTFYFDFSSPYGYLAAQRIDEIAARHGRNVVWKPYLLGVAFKETGGQPLLEIPVKGDYARHDIERSARQIGVPLVWPQAFPFSGVSASRAYYWLAERDEGAAKALARKLYRAAFGEGRDIAGPEAVATVAAELGHDKDDVRTALKDPAVKERLRREVDDAIQAGAFGSPYILVDGEPFWGHDRLDHIDKWLETGGW</sequence>
<protein>
    <recommendedName>
        <fullName evidence="1">2-hydroxychromene-2-carboxylate isomerase</fullName>
        <ecNumber evidence="1">5.99.1.4</ecNumber>
    </recommendedName>
</protein>
<evidence type="ECO:0000313" key="5">
    <source>
        <dbReference type="Proteomes" id="UP000253941"/>
    </source>
</evidence>
<gene>
    <name evidence="4" type="ORF">DRB17_06045</name>
</gene>
<dbReference type="Pfam" id="PF01323">
    <property type="entry name" value="DSBA"/>
    <property type="match status" value="1"/>
</dbReference>
<keyword evidence="1 4" id="KW-0413">Isomerase</keyword>
<dbReference type="GO" id="GO:0004364">
    <property type="term" value="F:glutathione transferase activity"/>
    <property type="evidence" value="ECO:0007669"/>
    <property type="project" value="TreeGrafter"/>
</dbReference>
<proteinExistence type="inferred from homology"/>
<evidence type="ECO:0000256" key="2">
    <source>
        <dbReference type="PIRSR" id="PIRSR006386-1"/>
    </source>
</evidence>
<evidence type="ECO:0000256" key="1">
    <source>
        <dbReference type="PIRNR" id="PIRNR006386"/>
    </source>
</evidence>
<dbReference type="SUPFAM" id="SSF52833">
    <property type="entry name" value="Thioredoxin-like"/>
    <property type="match status" value="1"/>
</dbReference>
<evidence type="ECO:0000313" key="4">
    <source>
        <dbReference type="EMBL" id="RDD62720.1"/>
    </source>
</evidence>
<dbReference type="Proteomes" id="UP000253941">
    <property type="component" value="Unassembled WGS sequence"/>
</dbReference>
<evidence type="ECO:0000259" key="3">
    <source>
        <dbReference type="Pfam" id="PF01323"/>
    </source>
</evidence>
<dbReference type="InterPro" id="IPR001853">
    <property type="entry name" value="DSBA-like_thioredoxin_dom"/>
</dbReference>
<dbReference type="AlphaFoldDB" id="A0A369TBR9"/>
<dbReference type="PIRSF" id="PIRSF006386">
    <property type="entry name" value="HCCAis_GSTk"/>
    <property type="match status" value="1"/>
</dbReference>
<name>A0A369TBR9_9PROT</name>
<dbReference type="RefSeq" id="WP_114581295.1">
    <property type="nucleotide sequence ID" value="NZ_QPMH01000004.1"/>
</dbReference>
<accession>A0A369TBR9</accession>
<dbReference type="InterPro" id="IPR051924">
    <property type="entry name" value="GST_Kappa/NadH"/>
</dbReference>
<dbReference type="InterPro" id="IPR036249">
    <property type="entry name" value="Thioredoxin-like_sf"/>
</dbReference>
<dbReference type="GO" id="GO:1901170">
    <property type="term" value="P:naphthalene catabolic process"/>
    <property type="evidence" value="ECO:0007669"/>
    <property type="project" value="InterPro"/>
</dbReference>
<keyword evidence="5" id="KW-1185">Reference proteome</keyword>